<evidence type="ECO:0000313" key="3">
    <source>
        <dbReference type="EMBL" id="MBC3807042.1"/>
    </source>
</evidence>
<dbReference type="RefSeq" id="WP_186922124.1">
    <property type="nucleotide sequence ID" value="NZ_JACOFW010000005.1"/>
</dbReference>
<protein>
    <submittedName>
        <fullName evidence="3">WYL domain-containing protein</fullName>
    </submittedName>
</protein>
<dbReference type="Proteomes" id="UP000648257">
    <property type="component" value="Unassembled WGS sequence"/>
</dbReference>
<sequence>MSEALKRQFDILKMLSKDRALKTSEVHQKLEQLGHTMSKRTVERDLQSLSCAYPIITDEKENSLWWKYSQGVAINLFPGLSEAEAVSFIMLKQFAEQLLPQSLAQDLGPYFQEAKRTLSSGITKSAIRSWPDKIRTVPANQPLMKPHVPHEVQKEVHAALLRDHQLRVHYQAQGKPEPKEYVINLLGLVEHGAAQYLVVNFEGREAERIIALHRIHKAEMLPTKTNKPKDFDLDAYIASGAFGFSGDAPEIKVVLRFYNGAGFHLKETPLSADQQVNEIDEQTLEVTATVLDNRRFRWWLLGFGEDVEVLGPCEIKAELGRIFAKNTLIYSQL</sequence>
<evidence type="ECO:0000259" key="2">
    <source>
        <dbReference type="Pfam" id="PF25583"/>
    </source>
</evidence>
<proteinExistence type="predicted"/>
<dbReference type="PANTHER" id="PTHR34580:SF1">
    <property type="entry name" value="PROTEIN PAFC"/>
    <property type="match status" value="1"/>
</dbReference>
<dbReference type="Pfam" id="PF25583">
    <property type="entry name" value="WCX"/>
    <property type="match status" value="1"/>
</dbReference>
<accession>A0ABR6X2K9</accession>
<dbReference type="PANTHER" id="PTHR34580">
    <property type="match status" value="1"/>
</dbReference>
<comment type="caution">
    <text evidence="3">The sequence shown here is derived from an EMBL/GenBank/DDBJ whole genome shotgun (WGS) entry which is preliminary data.</text>
</comment>
<dbReference type="InterPro" id="IPR057727">
    <property type="entry name" value="WCX_dom"/>
</dbReference>
<dbReference type="InterPro" id="IPR026881">
    <property type="entry name" value="WYL_dom"/>
</dbReference>
<gene>
    <name evidence="3" type="ORF">H8K52_06755</name>
</gene>
<feature type="domain" description="WCX" evidence="2">
    <location>
        <begin position="250"/>
        <end position="321"/>
    </location>
</feature>
<keyword evidence="4" id="KW-1185">Reference proteome</keyword>
<dbReference type="PROSITE" id="PS52050">
    <property type="entry name" value="WYL"/>
    <property type="match status" value="1"/>
</dbReference>
<dbReference type="EMBL" id="JACOFW010000005">
    <property type="protein sequence ID" value="MBC3807042.1"/>
    <property type="molecule type" value="Genomic_DNA"/>
</dbReference>
<dbReference type="Pfam" id="PF13280">
    <property type="entry name" value="WYL"/>
    <property type="match status" value="1"/>
</dbReference>
<name>A0ABR6X2K9_9BURK</name>
<organism evidence="3 4">
    <name type="scientific">Undibacterium seohonense</name>
    <dbReference type="NCBI Taxonomy" id="1344950"/>
    <lineage>
        <taxon>Bacteria</taxon>
        <taxon>Pseudomonadati</taxon>
        <taxon>Pseudomonadota</taxon>
        <taxon>Betaproteobacteria</taxon>
        <taxon>Burkholderiales</taxon>
        <taxon>Oxalobacteraceae</taxon>
        <taxon>Undibacterium</taxon>
    </lineage>
</organism>
<evidence type="ECO:0000313" key="4">
    <source>
        <dbReference type="Proteomes" id="UP000648257"/>
    </source>
</evidence>
<dbReference type="InterPro" id="IPR051534">
    <property type="entry name" value="CBASS_pafABC_assoc_protein"/>
</dbReference>
<feature type="domain" description="WYL" evidence="1">
    <location>
        <begin position="154"/>
        <end position="220"/>
    </location>
</feature>
<reference evidence="3 4" key="1">
    <citation type="submission" date="2020-08" db="EMBL/GenBank/DDBJ databases">
        <title>Novel species isolated from subtropical streams in China.</title>
        <authorList>
            <person name="Lu H."/>
        </authorList>
    </citation>
    <scope>NUCLEOTIDE SEQUENCE [LARGE SCALE GENOMIC DNA]</scope>
    <source>
        <strain evidence="3 4">KACC 16656</strain>
    </source>
</reference>
<evidence type="ECO:0000259" key="1">
    <source>
        <dbReference type="Pfam" id="PF13280"/>
    </source>
</evidence>